<accession>A0A2T4UJF3</accession>
<dbReference type="PANTHER" id="PTHR36151">
    <property type="entry name" value="BLR2777 PROTEIN"/>
    <property type="match status" value="1"/>
</dbReference>
<sequence length="275" mass="30888">MTRPASKERYFDDDAMIRRVHREQTVALCGGRSLLLMAAHPVAFEGFFMSTGSLDEPYERLRRAGLVLDTIAWGPRPRADAMLKRVRAMHRAASGEIPHAAGPFPAGTPYRADDPELLFWILASLVDSALLVYERCVRSLDDAEREAYWQDYRVIGKCFGIPYKAMPRTIDDFDDYMARMLASDELHVTPQARELGIQIVLNPPVPLALRPVVELANQVTVGWLPPRIRKMYGLRWDPARAVALRGGAEYAKRVVVPLLPDRLRLVPSARQAAAA</sequence>
<dbReference type="EMBL" id="PYYB01000001">
    <property type="protein sequence ID" value="PTL59335.1"/>
    <property type="molecule type" value="Genomic_DNA"/>
</dbReference>
<gene>
    <name evidence="2" type="ORF">C7Y72_06550</name>
</gene>
<dbReference type="AlphaFoldDB" id="A0A2T4UJF3"/>
<organism evidence="2 3">
    <name type="scientific">Paraconexibacter algicola</name>
    <dbReference type="NCBI Taxonomy" id="2133960"/>
    <lineage>
        <taxon>Bacteria</taxon>
        <taxon>Bacillati</taxon>
        <taxon>Actinomycetota</taxon>
        <taxon>Thermoleophilia</taxon>
        <taxon>Solirubrobacterales</taxon>
        <taxon>Paraconexibacteraceae</taxon>
        <taxon>Paraconexibacter</taxon>
    </lineage>
</organism>
<dbReference type="Proteomes" id="UP000240739">
    <property type="component" value="Unassembled WGS sequence"/>
</dbReference>
<feature type="domain" description="ER-bound oxygenase mpaB/mpaB'/Rubber oxygenase catalytic" evidence="1">
    <location>
        <begin position="18"/>
        <end position="249"/>
    </location>
</feature>
<proteinExistence type="predicted"/>
<dbReference type="OrthoDB" id="3422701at2"/>
<dbReference type="RefSeq" id="WP_107567868.1">
    <property type="nucleotide sequence ID" value="NZ_PYYB01000001.1"/>
</dbReference>
<comment type="caution">
    <text evidence="2">The sequence shown here is derived from an EMBL/GenBank/DDBJ whole genome shotgun (WGS) entry which is preliminary data.</text>
</comment>
<name>A0A2T4UJF3_9ACTN</name>
<dbReference type="Pfam" id="PF09995">
    <property type="entry name" value="MPAB_Lcp_cat"/>
    <property type="match status" value="1"/>
</dbReference>
<dbReference type="PANTHER" id="PTHR36151:SF3">
    <property type="entry name" value="ER-BOUND OXYGENASE MPAB_MPAB'_RUBBER OXYGENASE CATALYTIC DOMAIN-CONTAINING PROTEIN"/>
    <property type="match status" value="1"/>
</dbReference>
<evidence type="ECO:0000313" key="2">
    <source>
        <dbReference type="EMBL" id="PTL59335.1"/>
    </source>
</evidence>
<reference evidence="2 3" key="1">
    <citation type="submission" date="2018-03" db="EMBL/GenBank/DDBJ databases">
        <title>Aquarubrobacter algicola gen. nov., sp. nov., a novel actinobacterium isolated from shallow eutrophic lake during the end of cyanobacterial harmful algal blooms.</title>
        <authorList>
            <person name="Chun S.J."/>
        </authorList>
    </citation>
    <scope>NUCLEOTIDE SEQUENCE [LARGE SCALE GENOMIC DNA]</scope>
    <source>
        <strain evidence="2 3">Seoho-28</strain>
    </source>
</reference>
<dbReference type="GO" id="GO:0016491">
    <property type="term" value="F:oxidoreductase activity"/>
    <property type="evidence" value="ECO:0007669"/>
    <property type="project" value="InterPro"/>
</dbReference>
<keyword evidence="3" id="KW-1185">Reference proteome</keyword>
<protein>
    <submittedName>
        <fullName evidence="2">DUF2236 domain-containing protein</fullName>
    </submittedName>
</protein>
<dbReference type="InterPro" id="IPR018713">
    <property type="entry name" value="MPAB/Lcp_cat_dom"/>
</dbReference>
<evidence type="ECO:0000259" key="1">
    <source>
        <dbReference type="Pfam" id="PF09995"/>
    </source>
</evidence>
<evidence type="ECO:0000313" key="3">
    <source>
        <dbReference type="Proteomes" id="UP000240739"/>
    </source>
</evidence>